<dbReference type="Gene3D" id="1.20.120.20">
    <property type="entry name" value="Apolipoprotein"/>
    <property type="match status" value="1"/>
</dbReference>
<dbReference type="InterPro" id="IPR029045">
    <property type="entry name" value="ClpP/crotonase-like_dom_sf"/>
</dbReference>
<feature type="compositionally biased region" description="Basic residues" evidence="3">
    <location>
        <begin position="93"/>
        <end position="106"/>
    </location>
</feature>
<dbReference type="AlphaFoldDB" id="A0A9P1H3J1"/>
<feature type="compositionally biased region" description="Basic and acidic residues" evidence="3">
    <location>
        <begin position="358"/>
        <end position="377"/>
    </location>
</feature>
<dbReference type="Proteomes" id="UP000838763">
    <property type="component" value="Unassembled WGS sequence"/>
</dbReference>
<evidence type="ECO:0008006" key="6">
    <source>
        <dbReference type="Google" id="ProtNLM"/>
    </source>
</evidence>
<accession>A0A9P1H3J1</accession>
<dbReference type="Gene3D" id="3.90.226.10">
    <property type="entry name" value="2-enoyl-CoA Hydratase, Chain A, domain 1"/>
    <property type="match status" value="1"/>
</dbReference>
<dbReference type="GO" id="GO:0005739">
    <property type="term" value="C:mitochondrion"/>
    <property type="evidence" value="ECO:0007669"/>
    <property type="project" value="TreeGrafter"/>
</dbReference>
<evidence type="ECO:0000256" key="3">
    <source>
        <dbReference type="SAM" id="MobiDB-lite"/>
    </source>
</evidence>
<comment type="similarity">
    <text evidence="1">Belongs to the enoyl-CoA hydratase/isomerase family.</text>
</comment>
<keyword evidence="5" id="KW-1185">Reference proteome</keyword>
<evidence type="ECO:0000313" key="4">
    <source>
        <dbReference type="EMBL" id="CAI4214692.1"/>
    </source>
</evidence>
<dbReference type="SUPFAM" id="SSF52096">
    <property type="entry name" value="ClpP/crotonase"/>
    <property type="match status" value="1"/>
</dbReference>
<dbReference type="GO" id="GO:0016829">
    <property type="term" value="F:lyase activity"/>
    <property type="evidence" value="ECO:0007669"/>
    <property type="project" value="UniProtKB-KW"/>
</dbReference>
<comment type="caution">
    <text evidence="4">The sequence shown here is derived from an EMBL/GenBank/DDBJ whole genome shotgun (WGS) entry which is preliminary data.</text>
</comment>
<evidence type="ECO:0000256" key="2">
    <source>
        <dbReference type="ARBA" id="ARBA00023239"/>
    </source>
</evidence>
<feature type="region of interest" description="Disordered" evidence="3">
    <location>
        <begin position="81"/>
        <end position="106"/>
    </location>
</feature>
<dbReference type="PANTHER" id="PTHR11941:SF171">
    <property type="entry name" value="SD19268P"/>
    <property type="match status" value="1"/>
</dbReference>
<dbReference type="InterPro" id="IPR014748">
    <property type="entry name" value="Enoyl-CoA_hydra_C"/>
</dbReference>
<gene>
    <name evidence="4" type="ORF">PPNO1_LOCUS4419</name>
</gene>
<evidence type="ECO:0000313" key="5">
    <source>
        <dbReference type="Proteomes" id="UP000838763"/>
    </source>
</evidence>
<keyword evidence="2" id="KW-0456">Lyase</keyword>
<dbReference type="Gene3D" id="1.10.12.10">
    <property type="entry name" value="Lyase 2-enoyl-coa Hydratase, Chain A, domain 2"/>
    <property type="match status" value="1"/>
</dbReference>
<sequence>MPSRTLLQLSARARVAPTFSTAARRFYSAQAAEEPSSAGAAPKKLFGGAAGVNQKGPTRALVIASAVESCFCAGADLKERKDFSKDESPPGHLFRHRRRPRAHHQRRVLPGPRRGLELALSTHFRVFSSNAVVGLPETRLGIIPGAGGTYRLPALVGLGRARDLILTGRRVSGPEAYFLGLADRLVEVTENEAGEAGEDAKADPTLLARAQTAALSEAVRLAMEICEEAPSPVVDTDDRNEALRAFQEKRTPVFTGSCPRVVIPSIARQVPRAFSTTRPDQKAVTDAVKDGLKKADRVVSDTIVDGIDIGSRGATAEASGEASRLAGQAKGKAQEVGGKVAGTAQELAGKAKGTAEELAGKAKGTAEEVGGKAKNTAEEVGSQARRTSWDAEQKAKEHLPGKPT</sequence>
<protein>
    <recommendedName>
        <fullName evidence="6">Enoyl-CoA hydratase</fullName>
    </recommendedName>
</protein>
<dbReference type="EMBL" id="CALLCH030000012">
    <property type="protein sequence ID" value="CAI4214692.1"/>
    <property type="molecule type" value="Genomic_DNA"/>
</dbReference>
<dbReference type="InterPro" id="IPR001753">
    <property type="entry name" value="Enoyl-CoA_hydra/iso"/>
</dbReference>
<reference evidence="4" key="1">
    <citation type="submission" date="2022-11" db="EMBL/GenBank/DDBJ databases">
        <authorList>
            <person name="Scott C."/>
            <person name="Bruce N."/>
        </authorList>
    </citation>
    <scope>NUCLEOTIDE SEQUENCE</scope>
</reference>
<feature type="region of interest" description="Disordered" evidence="3">
    <location>
        <begin position="358"/>
        <end position="404"/>
    </location>
</feature>
<name>A0A9P1H3J1_9PEZI</name>
<feature type="compositionally biased region" description="Basic and acidic residues" evidence="3">
    <location>
        <begin position="387"/>
        <end position="404"/>
    </location>
</feature>
<dbReference type="Pfam" id="PF00378">
    <property type="entry name" value="ECH_1"/>
    <property type="match status" value="1"/>
</dbReference>
<dbReference type="OrthoDB" id="410701at2759"/>
<evidence type="ECO:0000256" key="1">
    <source>
        <dbReference type="ARBA" id="ARBA00005254"/>
    </source>
</evidence>
<proteinExistence type="inferred from homology"/>
<organism evidence="4 5">
    <name type="scientific">Parascedosporium putredinis</name>
    <dbReference type="NCBI Taxonomy" id="1442378"/>
    <lineage>
        <taxon>Eukaryota</taxon>
        <taxon>Fungi</taxon>
        <taxon>Dikarya</taxon>
        <taxon>Ascomycota</taxon>
        <taxon>Pezizomycotina</taxon>
        <taxon>Sordariomycetes</taxon>
        <taxon>Hypocreomycetidae</taxon>
        <taxon>Microascales</taxon>
        <taxon>Microascaceae</taxon>
        <taxon>Parascedosporium</taxon>
    </lineage>
</organism>
<dbReference type="CDD" id="cd06558">
    <property type="entry name" value="crotonase-like"/>
    <property type="match status" value="1"/>
</dbReference>
<dbReference type="PANTHER" id="PTHR11941">
    <property type="entry name" value="ENOYL-COA HYDRATASE-RELATED"/>
    <property type="match status" value="1"/>
</dbReference>
<dbReference type="GO" id="GO:0006635">
    <property type="term" value="P:fatty acid beta-oxidation"/>
    <property type="evidence" value="ECO:0007669"/>
    <property type="project" value="TreeGrafter"/>
</dbReference>